<evidence type="ECO:0000313" key="2">
    <source>
        <dbReference type="EMBL" id="CAD7420517.1"/>
    </source>
</evidence>
<organism evidence="2">
    <name type="scientific">Timema poppense</name>
    <name type="common">Walking stick</name>
    <dbReference type="NCBI Taxonomy" id="170557"/>
    <lineage>
        <taxon>Eukaryota</taxon>
        <taxon>Metazoa</taxon>
        <taxon>Ecdysozoa</taxon>
        <taxon>Arthropoda</taxon>
        <taxon>Hexapoda</taxon>
        <taxon>Insecta</taxon>
        <taxon>Pterygota</taxon>
        <taxon>Neoptera</taxon>
        <taxon>Polyneoptera</taxon>
        <taxon>Phasmatodea</taxon>
        <taxon>Timematodea</taxon>
        <taxon>Timematoidea</taxon>
        <taxon>Timematidae</taxon>
        <taxon>Timema</taxon>
    </lineage>
</organism>
<feature type="region of interest" description="Disordered" evidence="1">
    <location>
        <begin position="1"/>
        <end position="23"/>
    </location>
</feature>
<evidence type="ECO:0000256" key="1">
    <source>
        <dbReference type="SAM" id="MobiDB-lite"/>
    </source>
</evidence>
<dbReference type="AlphaFoldDB" id="A0A7R9DT93"/>
<proteinExistence type="predicted"/>
<accession>A0A7R9DT93</accession>
<gene>
    <name evidence="2" type="ORF">TPSB3V08_LOCUS13932</name>
</gene>
<reference evidence="2" key="1">
    <citation type="submission" date="2020-11" db="EMBL/GenBank/DDBJ databases">
        <authorList>
            <person name="Tran Van P."/>
        </authorList>
    </citation>
    <scope>NUCLEOTIDE SEQUENCE</scope>
</reference>
<protein>
    <submittedName>
        <fullName evidence="2">Uncharacterized protein</fullName>
    </submittedName>
</protein>
<sequence>MISSSQESHTQGSTFQLLDMPFT</sequence>
<name>A0A7R9DT93_TIMPO</name>
<feature type="compositionally biased region" description="Polar residues" evidence="1">
    <location>
        <begin position="1"/>
        <end position="16"/>
    </location>
</feature>
<dbReference type="EMBL" id="OD032609">
    <property type="protein sequence ID" value="CAD7420517.1"/>
    <property type="molecule type" value="Genomic_DNA"/>
</dbReference>